<dbReference type="GO" id="GO:0020037">
    <property type="term" value="F:heme binding"/>
    <property type="evidence" value="ECO:0007669"/>
    <property type="project" value="InterPro"/>
</dbReference>
<dbReference type="GO" id="GO:0046872">
    <property type="term" value="F:metal ion binding"/>
    <property type="evidence" value="ECO:0007669"/>
    <property type="project" value="UniProtKB-KW"/>
</dbReference>
<comment type="caution">
    <text evidence="20">The sequence shown here is derived from an EMBL/GenBank/DDBJ whole genome shotgun (WGS) entry which is preliminary data.</text>
</comment>
<dbReference type="PANTHER" id="PTHR31388">
    <property type="entry name" value="PEROXIDASE 72-RELATED"/>
    <property type="match status" value="1"/>
</dbReference>
<keyword evidence="9" id="KW-0732">Signal</keyword>
<dbReference type="Gene3D" id="1.10.420.10">
    <property type="entry name" value="Peroxidase, domain 2"/>
    <property type="match status" value="1"/>
</dbReference>
<feature type="binding site" evidence="17">
    <location>
        <position position="98"/>
    </location>
    <ligand>
        <name>Ca(2+)</name>
        <dbReference type="ChEBI" id="CHEBI:29108"/>
        <label>2</label>
    </ligand>
</feature>
<dbReference type="InterPro" id="IPR010255">
    <property type="entry name" value="Haem_peroxidase_sf"/>
</dbReference>
<feature type="binding site" evidence="17">
    <location>
        <position position="54"/>
    </location>
    <ligand>
        <name>Ca(2+)</name>
        <dbReference type="ChEBI" id="CHEBI:29108"/>
        <label>2</label>
    </ligand>
</feature>
<evidence type="ECO:0000313" key="21">
    <source>
        <dbReference type="Proteomes" id="UP001180020"/>
    </source>
</evidence>
<dbReference type="PROSITE" id="PS50873">
    <property type="entry name" value="PEROXIDASE_4"/>
    <property type="match status" value="1"/>
</dbReference>
<feature type="binding site" evidence="16">
    <location>
        <position position="23"/>
    </location>
    <ligand>
        <name>substrate</name>
    </ligand>
</feature>
<keyword evidence="14" id="KW-0325">Glycoprotein</keyword>
<sequence>MGGPARPKGLNDCEPHRRQHFPPHPFMNLSALISNFKTVGLGVTDLVALSGGHTIGFAHCALFRTHIYNEIDIDPSFAQSVKRICPFKGGDNNLQPLDPTPAKFDDNYFKDLLNKKGLLHSDQELFNGGSTDAIVVKYGSDYGEFAADFVKSMVRMGNLKPLTGKQGEVRKNCRKIN</sequence>
<reference evidence="20" key="1">
    <citation type="journal article" date="2023" name="Nat. Commun.">
        <title>Diploid and tetraploid genomes of Acorus and the evolution of monocots.</title>
        <authorList>
            <person name="Ma L."/>
            <person name="Liu K.W."/>
            <person name="Li Z."/>
            <person name="Hsiao Y.Y."/>
            <person name="Qi Y."/>
            <person name="Fu T."/>
            <person name="Tang G.D."/>
            <person name="Zhang D."/>
            <person name="Sun W.H."/>
            <person name="Liu D.K."/>
            <person name="Li Y."/>
            <person name="Chen G.Z."/>
            <person name="Liu X.D."/>
            <person name="Liao X.Y."/>
            <person name="Jiang Y.T."/>
            <person name="Yu X."/>
            <person name="Hao Y."/>
            <person name="Huang J."/>
            <person name="Zhao X.W."/>
            <person name="Ke S."/>
            <person name="Chen Y.Y."/>
            <person name="Wu W.L."/>
            <person name="Hsu J.L."/>
            <person name="Lin Y.F."/>
            <person name="Huang M.D."/>
            <person name="Li C.Y."/>
            <person name="Huang L."/>
            <person name="Wang Z.W."/>
            <person name="Zhao X."/>
            <person name="Zhong W.Y."/>
            <person name="Peng D.H."/>
            <person name="Ahmad S."/>
            <person name="Lan S."/>
            <person name="Zhang J.S."/>
            <person name="Tsai W.C."/>
            <person name="Van de Peer Y."/>
            <person name="Liu Z.J."/>
        </authorList>
    </citation>
    <scope>NUCLEOTIDE SEQUENCE</scope>
    <source>
        <strain evidence="20">CP</strain>
    </source>
</reference>
<evidence type="ECO:0000256" key="17">
    <source>
        <dbReference type="PIRSR" id="PIRSR600823-3"/>
    </source>
</evidence>
<dbReference type="FunFam" id="1.10.420.10:FF:000006">
    <property type="entry name" value="Peroxidase"/>
    <property type="match status" value="1"/>
</dbReference>
<evidence type="ECO:0000256" key="9">
    <source>
        <dbReference type="ARBA" id="ARBA00022729"/>
    </source>
</evidence>
<evidence type="ECO:0000313" key="20">
    <source>
        <dbReference type="EMBL" id="KAK1284635.1"/>
    </source>
</evidence>
<evidence type="ECO:0000256" key="5">
    <source>
        <dbReference type="ARBA" id="ARBA00022525"/>
    </source>
</evidence>
<evidence type="ECO:0000256" key="8">
    <source>
        <dbReference type="ARBA" id="ARBA00022723"/>
    </source>
</evidence>
<organism evidence="20 21">
    <name type="scientific">Acorus calamus</name>
    <name type="common">Sweet flag</name>
    <dbReference type="NCBI Taxonomy" id="4465"/>
    <lineage>
        <taxon>Eukaryota</taxon>
        <taxon>Viridiplantae</taxon>
        <taxon>Streptophyta</taxon>
        <taxon>Embryophyta</taxon>
        <taxon>Tracheophyta</taxon>
        <taxon>Spermatophyta</taxon>
        <taxon>Magnoliopsida</taxon>
        <taxon>Liliopsida</taxon>
        <taxon>Acoraceae</taxon>
        <taxon>Acorus</taxon>
    </lineage>
</organism>
<dbReference type="Proteomes" id="UP001180020">
    <property type="component" value="Unassembled WGS sequence"/>
</dbReference>
<evidence type="ECO:0000256" key="3">
    <source>
        <dbReference type="ARBA" id="ARBA00006873"/>
    </source>
</evidence>
<keyword evidence="5" id="KW-0964">Secreted</keyword>
<evidence type="ECO:0000256" key="12">
    <source>
        <dbReference type="ARBA" id="ARBA00023004"/>
    </source>
</evidence>
<keyword evidence="10 17" id="KW-0106">Calcium</keyword>
<proteinExistence type="inferred from homology"/>
<evidence type="ECO:0000259" key="19">
    <source>
        <dbReference type="PROSITE" id="PS50873"/>
    </source>
</evidence>
<dbReference type="GO" id="GO:0006979">
    <property type="term" value="P:response to oxidative stress"/>
    <property type="evidence" value="ECO:0007669"/>
    <property type="project" value="InterPro"/>
</dbReference>
<keyword evidence="8 17" id="KW-0479">Metal-binding</keyword>
<keyword evidence="7" id="KW-0349">Heme</keyword>
<dbReference type="PRINTS" id="PR00461">
    <property type="entry name" value="PLPEROXIDASE"/>
</dbReference>
<evidence type="ECO:0000256" key="6">
    <source>
        <dbReference type="ARBA" id="ARBA00022559"/>
    </source>
</evidence>
<evidence type="ECO:0000256" key="2">
    <source>
        <dbReference type="ARBA" id="ARBA00002322"/>
    </source>
</evidence>
<name>A0AAV9C675_ACOCL</name>
<keyword evidence="13 18" id="KW-1015">Disulfide bond</keyword>
<comment type="cofactor">
    <cofactor evidence="17">
        <name>heme b</name>
        <dbReference type="ChEBI" id="CHEBI:60344"/>
    </cofactor>
    <text evidence="17">Binds 1 heme b (iron(II)-protoporphyrin IX) group per subunit.</text>
</comment>
<gene>
    <name evidence="20" type="primary">PNC1</name>
    <name evidence="20" type="ORF">QJS10_CPB21g01543</name>
</gene>
<protein>
    <recommendedName>
        <fullName evidence="4">peroxidase</fullName>
        <ecNumber evidence="4">1.11.1.7</ecNumber>
    </recommendedName>
</protein>
<evidence type="ECO:0000256" key="14">
    <source>
        <dbReference type="ARBA" id="ARBA00023180"/>
    </source>
</evidence>
<keyword evidence="11" id="KW-0560">Oxidoreductase</keyword>
<feature type="binding site" description="axial binding residue" evidence="17">
    <location>
        <position position="53"/>
    </location>
    <ligand>
        <name>heme b</name>
        <dbReference type="ChEBI" id="CHEBI:60344"/>
    </ligand>
    <ligandPart>
        <name>Fe</name>
        <dbReference type="ChEBI" id="CHEBI:18248"/>
    </ligandPart>
</feature>
<evidence type="ECO:0000256" key="11">
    <source>
        <dbReference type="ARBA" id="ARBA00023002"/>
    </source>
</evidence>
<dbReference type="PROSITE" id="PS00435">
    <property type="entry name" value="PEROXIDASE_1"/>
    <property type="match status" value="1"/>
</dbReference>
<evidence type="ECO:0000256" key="1">
    <source>
        <dbReference type="ARBA" id="ARBA00000189"/>
    </source>
</evidence>
<dbReference type="PANTHER" id="PTHR31388:SF264">
    <property type="entry name" value="PEROXIDASE 59"/>
    <property type="match status" value="1"/>
</dbReference>
<feature type="domain" description="Plant heme peroxidase family profile" evidence="19">
    <location>
        <begin position="1"/>
        <end position="177"/>
    </location>
</feature>
<comment type="similarity">
    <text evidence="3">Belongs to the peroxidase family. Ascorbate peroxidase subfamily.</text>
</comment>
<dbReference type="InterPro" id="IPR002016">
    <property type="entry name" value="Haem_peroxidase"/>
</dbReference>
<dbReference type="AlphaFoldDB" id="A0AAV9C675"/>
<comment type="cofactor">
    <cofactor evidence="17">
        <name>Ca(2+)</name>
        <dbReference type="ChEBI" id="CHEBI:29108"/>
    </cofactor>
    <text evidence="17">Binds 2 calcium ions per subunit.</text>
</comment>
<dbReference type="EC" id="1.11.1.7" evidence="4"/>
<dbReference type="EMBL" id="JAUJYO010000021">
    <property type="protein sequence ID" value="KAK1284635.1"/>
    <property type="molecule type" value="Genomic_DNA"/>
</dbReference>
<comment type="catalytic activity">
    <reaction evidence="1">
        <text>2 a phenolic donor + H2O2 = 2 a phenolic radical donor + 2 H2O</text>
        <dbReference type="Rhea" id="RHEA:56136"/>
        <dbReference type="ChEBI" id="CHEBI:15377"/>
        <dbReference type="ChEBI" id="CHEBI:16240"/>
        <dbReference type="ChEBI" id="CHEBI:139520"/>
        <dbReference type="ChEBI" id="CHEBI:139521"/>
        <dbReference type="EC" id="1.11.1.7"/>
    </reaction>
</comment>
<keyword evidence="12 17" id="KW-0408">Iron</keyword>
<evidence type="ECO:0000256" key="15">
    <source>
        <dbReference type="ARBA" id="ARBA00023324"/>
    </source>
</evidence>
<dbReference type="PRINTS" id="PR00458">
    <property type="entry name" value="PEROXIDASE"/>
</dbReference>
<keyword evidence="6 20" id="KW-0575">Peroxidase</keyword>
<keyword evidence="21" id="KW-1185">Reference proteome</keyword>
<evidence type="ECO:0000256" key="18">
    <source>
        <dbReference type="PIRSR" id="PIRSR600823-5"/>
    </source>
</evidence>
<evidence type="ECO:0000256" key="10">
    <source>
        <dbReference type="ARBA" id="ARBA00022837"/>
    </source>
</evidence>
<dbReference type="InterPro" id="IPR000823">
    <property type="entry name" value="Peroxidase_pln"/>
</dbReference>
<reference evidence="20" key="2">
    <citation type="submission" date="2023-06" db="EMBL/GenBank/DDBJ databases">
        <authorList>
            <person name="Ma L."/>
            <person name="Liu K.-W."/>
            <person name="Li Z."/>
            <person name="Hsiao Y.-Y."/>
            <person name="Qi Y."/>
            <person name="Fu T."/>
            <person name="Tang G."/>
            <person name="Zhang D."/>
            <person name="Sun W.-H."/>
            <person name="Liu D.-K."/>
            <person name="Li Y."/>
            <person name="Chen G.-Z."/>
            <person name="Liu X.-D."/>
            <person name="Liao X.-Y."/>
            <person name="Jiang Y.-T."/>
            <person name="Yu X."/>
            <person name="Hao Y."/>
            <person name="Huang J."/>
            <person name="Zhao X.-W."/>
            <person name="Ke S."/>
            <person name="Chen Y.-Y."/>
            <person name="Wu W.-L."/>
            <person name="Hsu J.-L."/>
            <person name="Lin Y.-F."/>
            <person name="Huang M.-D."/>
            <person name="Li C.-Y."/>
            <person name="Huang L."/>
            <person name="Wang Z.-W."/>
            <person name="Zhao X."/>
            <person name="Zhong W.-Y."/>
            <person name="Peng D.-H."/>
            <person name="Ahmad S."/>
            <person name="Lan S."/>
            <person name="Zhang J.-S."/>
            <person name="Tsai W.-C."/>
            <person name="Van De Peer Y."/>
            <person name="Liu Z.-J."/>
        </authorList>
    </citation>
    <scope>NUCLEOTIDE SEQUENCE</scope>
    <source>
        <strain evidence="20">CP</strain>
        <tissue evidence="20">Leaves</tissue>
    </source>
</reference>
<feature type="disulfide bond" evidence="18">
    <location>
        <begin position="60"/>
        <end position="85"/>
    </location>
</feature>
<accession>A0AAV9C675</accession>
<dbReference type="SUPFAM" id="SSF48113">
    <property type="entry name" value="Heme-dependent peroxidases"/>
    <property type="match status" value="1"/>
</dbReference>
<evidence type="ECO:0000256" key="4">
    <source>
        <dbReference type="ARBA" id="ARBA00012313"/>
    </source>
</evidence>
<evidence type="ECO:0000256" key="13">
    <source>
        <dbReference type="ARBA" id="ARBA00023157"/>
    </source>
</evidence>
<evidence type="ECO:0000256" key="7">
    <source>
        <dbReference type="ARBA" id="ARBA00022617"/>
    </source>
</evidence>
<dbReference type="InterPro" id="IPR019793">
    <property type="entry name" value="Peroxidases_heam-ligand_BS"/>
</dbReference>
<dbReference type="GO" id="GO:0042744">
    <property type="term" value="P:hydrogen peroxide catabolic process"/>
    <property type="evidence" value="ECO:0007669"/>
    <property type="project" value="UniProtKB-KW"/>
</dbReference>
<feature type="binding site" evidence="17">
    <location>
        <position position="105"/>
    </location>
    <ligand>
        <name>Ca(2+)</name>
        <dbReference type="ChEBI" id="CHEBI:29108"/>
        <label>2</label>
    </ligand>
</feature>
<keyword evidence="15" id="KW-0376">Hydrogen peroxide</keyword>
<dbReference type="Pfam" id="PF00141">
    <property type="entry name" value="peroxidase"/>
    <property type="match status" value="1"/>
</dbReference>
<evidence type="ECO:0000256" key="16">
    <source>
        <dbReference type="PIRSR" id="PIRSR600823-2"/>
    </source>
</evidence>
<dbReference type="GO" id="GO:0140825">
    <property type="term" value="F:lactoperoxidase activity"/>
    <property type="evidence" value="ECO:0007669"/>
    <property type="project" value="UniProtKB-EC"/>
</dbReference>
<comment type="function">
    <text evidence="2">Removal of H(2)O(2), oxidation of toxic reductants, biosynthesis and degradation of lignin, suberization, auxin catabolism, response to environmental stresses such as wounding, pathogen attack and oxidative stress. These functions might be dependent on each isozyme/isoform in each plant tissue.</text>
</comment>